<dbReference type="EMBL" id="CP050995">
    <property type="protein sequence ID" value="QIY92592.1"/>
    <property type="molecule type" value="Genomic_DNA"/>
</dbReference>
<evidence type="ECO:0000259" key="1">
    <source>
        <dbReference type="Pfam" id="PF00534"/>
    </source>
</evidence>
<dbReference type="InterPro" id="IPR028098">
    <property type="entry name" value="Glyco_trans_4-like_N"/>
</dbReference>
<feature type="domain" description="Glycosyl transferase family 1" evidence="1">
    <location>
        <begin position="179"/>
        <end position="338"/>
    </location>
</feature>
<keyword evidence="4" id="KW-1185">Reference proteome</keyword>
<dbReference type="SUPFAM" id="SSF53756">
    <property type="entry name" value="UDP-Glycosyltransferase/glycogen phosphorylase"/>
    <property type="match status" value="1"/>
</dbReference>
<reference evidence="3 4" key="1">
    <citation type="submission" date="2019-09" db="EMBL/GenBank/DDBJ databases">
        <title>FDA dAtabase for Regulatory Grade micrObial Sequences (FDA-ARGOS): Supporting development and validation of Infectious Disease Dx tests.</title>
        <authorList>
            <person name="Sciortino C."/>
            <person name="Tallon L."/>
            <person name="Sadzewicz L."/>
            <person name="Vavikolanu K."/>
            <person name="Mehta A."/>
            <person name="Aluvathingal J."/>
            <person name="Nadendla S."/>
            <person name="Nandy P."/>
            <person name="Geyer C."/>
            <person name="Yan Y."/>
            <person name="Sichtig H."/>
        </authorList>
    </citation>
    <scope>NUCLEOTIDE SEQUENCE [LARGE SCALE GENOMIC DNA]</scope>
    <source>
        <strain evidence="3 4">FDAARGOS_636</strain>
    </source>
</reference>
<dbReference type="PANTHER" id="PTHR12526">
    <property type="entry name" value="GLYCOSYLTRANSFERASE"/>
    <property type="match status" value="1"/>
</dbReference>
<sequence>MKKVLFIVTNLDSGGIENYLLRFLKNYNGFILPSVLCKDGKLGALESEYRQIKNIDIIPFKIGFFDITALYRLKKRMEVEKYDTVVDFGGNFAGLTLWMASLANIKNRIAFYRGSANHFNETFFKLKYNDFVKNMVLKHATSILSNSKAALNFFFKGMNDSRFEIIYNGIDSEKFLITKEDLRNELQIPDNAFVVSHVGRYTKEKNHQTVLNTAFILCEKHEDIYFILCGKGVDTEFKQQVLERKLEKRILLLPFRRDIIKVLNSSDVFFFPSYTEGQPNALIEALIVGLAFVASDIDPIKETIPIEYYDFLISPNDTMAAVKKIELLYKDKELKREFNLSKWAIKNYQSDILFKQFFNKL</sequence>
<protein>
    <submittedName>
        <fullName evidence="3">Glycosyltransferase family 1 protein</fullName>
    </submittedName>
</protein>
<proteinExistence type="predicted"/>
<gene>
    <name evidence="3" type="ORF">FOB44_18890</name>
</gene>
<evidence type="ECO:0000259" key="2">
    <source>
        <dbReference type="Pfam" id="PF13439"/>
    </source>
</evidence>
<evidence type="ECO:0000313" key="3">
    <source>
        <dbReference type="EMBL" id="QIY92592.1"/>
    </source>
</evidence>
<dbReference type="Gene3D" id="3.40.50.2000">
    <property type="entry name" value="Glycogen Phosphorylase B"/>
    <property type="match status" value="2"/>
</dbReference>
<dbReference type="Pfam" id="PF00534">
    <property type="entry name" value="Glycos_transf_1"/>
    <property type="match status" value="1"/>
</dbReference>
<dbReference type="Proteomes" id="UP000501570">
    <property type="component" value="Chromosome"/>
</dbReference>
<organism evidence="3 4">
    <name type="scientific">Chryseobacterium gallinarum</name>
    <dbReference type="NCBI Taxonomy" id="1324352"/>
    <lineage>
        <taxon>Bacteria</taxon>
        <taxon>Pseudomonadati</taxon>
        <taxon>Bacteroidota</taxon>
        <taxon>Flavobacteriia</taxon>
        <taxon>Flavobacteriales</taxon>
        <taxon>Weeksellaceae</taxon>
        <taxon>Chryseobacterium group</taxon>
        <taxon>Chryseobacterium</taxon>
    </lineage>
</organism>
<accession>A0ABX6KVQ5</accession>
<dbReference type="InterPro" id="IPR001296">
    <property type="entry name" value="Glyco_trans_1"/>
</dbReference>
<evidence type="ECO:0000313" key="4">
    <source>
        <dbReference type="Proteomes" id="UP000501570"/>
    </source>
</evidence>
<feature type="domain" description="Glycosyltransferase subfamily 4-like N-terminal" evidence="2">
    <location>
        <begin position="14"/>
        <end position="173"/>
    </location>
</feature>
<name>A0ABX6KVQ5_CHRGL</name>
<dbReference type="RefSeq" id="WP_168239472.1">
    <property type="nucleotide sequence ID" value="NZ_CP050995.1"/>
</dbReference>
<dbReference type="Pfam" id="PF13439">
    <property type="entry name" value="Glyco_transf_4"/>
    <property type="match status" value="1"/>
</dbReference>